<evidence type="ECO:0000313" key="3">
    <source>
        <dbReference type="EMBL" id="QDT28627.1"/>
    </source>
</evidence>
<dbReference type="PANTHER" id="PTHR34512:SF30">
    <property type="entry name" value="OUTER MEMBRANE PROTEIN ASSEMBLY FACTOR BAMB"/>
    <property type="match status" value="1"/>
</dbReference>
<feature type="signal peptide" evidence="1">
    <location>
        <begin position="1"/>
        <end position="21"/>
    </location>
</feature>
<feature type="domain" description="Pyrrolo-quinoline quinone repeat" evidence="2">
    <location>
        <begin position="285"/>
        <end position="368"/>
    </location>
</feature>
<proteinExistence type="predicted"/>
<dbReference type="InterPro" id="IPR015943">
    <property type="entry name" value="WD40/YVTN_repeat-like_dom_sf"/>
</dbReference>
<dbReference type="InterPro" id="IPR002372">
    <property type="entry name" value="PQQ_rpt_dom"/>
</dbReference>
<feature type="domain" description="Pyrrolo-quinoline quinone repeat" evidence="2">
    <location>
        <begin position="86"/>
        <end position="263"/>
    </location>
</feature>
<evidence type="ECO:0000313" key="4">
    <source>
        <dbReference type="Proteomes" id="UP000315647"/>
    </source>
</evidence>
<organism evidence="3 4">
    <name type="scientific">Gimesia panareensis</name>
    <dbReference type="NCBI Taxonomy" id="2527978"/>
    <lineage>
        <taxon>Bacteria</taxon>
        <taxon>Pseudomonadati</taxon>
        <taxon>Planctomycetota</taxon>
        <taxon>Planctomycetia</taxon>
        <taxon>Planctomycetales</taxon>
        <taxon>Planctomycetaceae</taxon>
        <taxon>Gimesia</taxon>
    </lineage>
</organism>
<dbReference type="AlphaFoldDB" id="A0A517QAH3"/>
<dbReference type="Pfam" id="PF13360">
    <property type="entry name" value="PQQ_2"/>
    <property type="match status" value="2"/>
</dbReference>
<protein>
    <submittedName>
        <fullName evidence="3">Outer membrane biogenesis protein BamB</fullName>
    </submittedName>
</protein>
<feature type="chain" id="PRO_5021829036" evidence="1">
    <location>
        <begin position="22"/>
        <end position="403"/>
    </location>
</feature>
<name>A0A517QAH3_9PLAN</name>
<evidence type="ECO:0000256" key="1">
    <source>
        <dbReference type="SAM" id="SignalP"/>
    </source>
</evidence>
<sequence length="403" mass="43555" precursor="true">MMNKNALKLVLPLIAIGLCCGADWPQFRGPMTNNVATSDTPPTLVDQESIAWTADLEGRGASGPIVVGDKVFLTCATGFKQDQLHVLCFDAKTGKQLWDRQFWATGRTQCHNKMCVATPTPASDGKRVFATFSSNDVVCLDLDGNLLWFRGLSHDFPNASNSLGMASSPIVVGETLIVPVENDDDSFTTGLDVKTGISRWRIKRPRVANWTSPAILKPSADAETLVLLQSSEGVTAVYPETGETAWKYEQGAGRIPSTTVGDNTLYVPSNGLTALAPGSSSEPPKVLWQEQKLSPATASPLFYQKKVFTVNRAGVLTCANPEDGEVIWRLRLKGPFSATPIAAANHLYLVNEKGLLQVVQVGADEGKQTGEIDLKETILATPAIADNALFLRSDQHLWKISSK</sequence>
<evidence type="ECO:0000259" key="2">
    <source>
        <dbReference type="Pfam" id="PF13360"/>
    </source>
</evidence>
<dbReference type="InterPro" id="IPR011047">
    <property type="entry name" value="Quinoprotein_ADH-like_sf"/>
</dbReference>
<dbReference type="EMBL" id="CP037421">
    <property type="protein sequence ID" value="QDT28627.1"/>
    <property type="molecule type" value="Genomic_DNA"/>
</dbReference>
<dbReference type="SUPFAM" id="SSF50998">
    <property type="entry name" value="Quinoprotein alcohol dehydrogenase-like"/>
    <property type="match status" value="1"/>
</dbReference>
<dbReference type="InterPro" id="IPR018391">
    <property type="entry name" value="PQQ_b-propeller_rpt"/>
</dbReference>
<keyword evidence="1" id="KW-0732">Signal</keyword>
<dbReference type="SMART" id="SM00564">
    <property type="entry name" value="PQQ"/>
    <property type="match status" value="5"/>
</dbReference>
<keyword evidence="4" id="KW-1185">Reference proteome</keyword>
<dbReference type="RefSeq" id="WP_232093056.1">
    <property type="nucleotide sequence ID" value="NZ_CP037421.1"/>
</dbReference>
<dbReference type="PANTHER" id="PTHR34512">
    <property type="entry name" value="CELL SURFACE PROTEIN"/>
    <property type="match status" value="1"/>
</dbReference>
<accession>A0A517QAH3</accession>
<dbReference type="Gene3D" id="2.130.10.10">
    <property type="entry name" value="YVTN repeat-like/Quinoprotein amine dehydrogenase"/>
    <property type="match status" value="2"/>
</dbReference>
<reference evidence="3 4" key="1">
    <citation type="submission" date="2019-03" db="EMBL/GenBank/DDBJ databases">
        <title>Deep-cultivation of Planctomycetes and their phenomic and genomic characterization uncovers novel biology.</title>
        <authorList>
            <person name="Wiegand S."/>
            <person name="Jogler M."/>
            <person name="Boedeker C."/>
            <person name="Pinto D."/>
            <person name="Vollmers J."/>
            <person name="Rivas-Marin E."/>
            <person name="Kohn T."/>
            <person name="Peeters S.H."/>
            <person name="Heuer A."/>
            <person name="Rast P."/>
            <person name="Oberbeckmann S."/>
            <person name="Bunk B."/>
            <person name="Jeske O."/>
            <person name="Meyerdierks A."/>
            <person name="Storesund J.E."/>
            <person name="Kallscheuer N."/>
            <person name="Luecker S."/>
            <person name="Lage O.M."/>
            <person name="Pohl T."/>
            <person name="Merkel B.J."/>
            <person name="Hornburger P."/>
            <person name="Mueller R.-W."/>
            <person name="Bruemmer F."/>
            <person name="Labrenz M."/>
            <person name="Spormann A.M."/>
            <person name="Op den Camp H."/>
            <person name="Overmann J."/>
            <person name="Amann R."/>
            <person name="Jetten M.S.M."/>
            <person name="Mascher T."/>
            <person name="Medema M.H."/>
            <person name="Devos D.P."/>
            <person name="Kaster A.-K."/>
            <person name="Ovreas L."/>
            <person name="Rohde M."/>
            <person name="Galperin M.Y."/>
            <person name="Jogler C."/>
        </authorList>
    </citation>
    <scope>NUCLEOTIDE SEQUENCE [LARGE SCALE GENOMIC DNA]</scope>
    <source>
        <strain evidence="3 4">Enr10</strain>
    </source>
</reference>
<dbReference type="Proteomes" id="UP000315647">
    <property type="component" value="Chromosome"/>
</dbReference>
<gene>
    <name evidence="3" type="ORF">Enr10x_39710</name>
</gene>